<dbReference type="Proteomes" id="UP000315423">
    <property type="component" value="Unassembled WGS sequence"/>
</dbReference>
<dbReference type="EMBL" id="QYBA01000139">
    <property type="protein sequence ID" value="TKY91728.1"/>
    <property type="molecule type" value="Genomic_DNA"/>
</dbReference>
<evidence type="ECO:0000313" key="2">
    <source>
        <dbReference type="Proteomes" id="UP000315423"/>
    </source>
</evidence>
<gene>
    <name evidence="1" type="ORF">C5S46_04335</name>
</gene>
<sequence length="163" mass="18852">MMNYSAAVVEQIPLIHVVDRDDELLLNCIDAEWYRILHHFVWQDYLEIAAEYYDALYHFNLLEAKKSRERRLNQAEACDESKEEAAQRLLFDRPTMNKACPVLYQEEFESAPFLTVRPSSLAPGIVPDRIGGRKPKCFFALFKSFLGTSLLGFSPEPEIVHLL</sequence>
<name>A0AC61SAG6_9EURY</name>
<feature type="non-terminal residue" evidence="1">
    <location>
        <position position="163"/>
    </location>
</feature>
<comment type="caution">
    <text evidence="1">The sequence shown here is derived from an EMBL/GenBank/DDBJ whole genome shotgun (WGS) entry which is preliminary data.</text>
</comment>
<proteinExistence type="predicted"/>
<organism evidence="1 2">
    <name type="scientific">Candidatus Methanomarinus sp</name>
    <dbReference type="NCBI Taxonomy" id="3386244"/>
    <lineage>
        <taxon>Archaea</taxon>
        <taxon>Methanobacteriati</taxon>
        <taxon>Methanobacteriota</taxon>
        <taxon>Stenosarchaea group</taxon>
        <taxon>Methanomicrobia</taxon>
        <taxon>Methanosarcinales</taxon>
        <taxon>ANME-2 cluster</taxon>
        <taxon>Candidatus Methanocomedenaceae</taxon>
        <taxon>Candidatus Methanomarinus</taxon>
    </lineage>
</organism>
<evidence type="ECO:0000313" key="1">
    <source>
        <dbReference type="EMBL" id="TKY91728.1"/>
    </source>
</evidence>
<accession>A0AC61SAG6</accession>
<reference evidence="1" key="1">
    <citation type="submission" date="2018-09" db="EMBL/GenBank/DDBJ databases">
        <title>A genomic encyclopedia of anaerobic methanotrophic archaea.</title>
        <authorList>
            <person name="Skennerton C.T."/>
            <person name="Chadwick G.L."/>
            <person name="Laso-Perez R."/>
            <person name="Leu A.O."/>
            <person name="Speth D.R."/>
            <person name="Yu H."/>
            <person name="Morgan-Lang C."/>
            <person name="Hatzenpichler R."/>
            <person name="Goudeau D."/>
            <person name="Malmstrom R."/>
            <person name="Woyke T."/>
            <person name="Hallam S."/>
            <person name="Tyson G.W."/>
            <person name="Wegener G."/>
            <person name="Boetius A."/>
            <person name="Orphan V.J."/>
        </authorList>
    </citation>
    <scope>NUCLEOTIDE SEQUENCE</scope>
    <source>
        <strain evidence="1">CONS3730D10UFb2</strain>
    </source>
</reference>
<protein>
    <submittedName>
        <fullName evidence="1">Uncharacterized protein</fullName>
    </submittedName>
</protein>